<dbReference type="Proteomes" id="UP000267606">
    <property type="component" value="Unassembled WGS sequence"/>
</dbReference>
<accession>A0A183HAF5</accession>
<dbReference type="GO" id="GO:0016323">
    <property type="term" value="C:basolateral plasma membrane"/>
    <property type="evidence" value="ECO:0007669"/>
    <property type="project" value="TreeGrafter"/>
</dbReference>
<dbReference type="Pfam" id="PF03137">
    <property type="entry name" value="OATP"/>
    <property type="match status" value="1"/>
</dbReference>
<name>A0A183HAF5_9BILA</name>
<dbReference type="PANTHER" id="PTHR11388">
    <property type="entry name" value="ORGANIC ANION TRANSPORTER"/>
    <property type="match status" value="1"/>
</dbReference>
<dbReference type="WBParaSite" id="OFLC_0000446601-mRNA-1">
    <property type="protein sequence ID" value="OFLC_0000446601-mRNA-1"/>
    <property type="gene ID" value="OFLC_0000446601"/>
</dbReference>
<organism evidence="5">
    <name type="scientific">Onchocerca flexuosa</name>
    <dbReference type="NCBI Taxonomy" id="387005"/>
    <lineage>
        <taxon>Eukaryota</taxon>
        <taxon>Metazoa</taxon>
        <taxon>Ecdysozoa</taxon>
        <taxon>Nematoda</taxon>
        <taxon>Chromadorea</taxon>
        <taxon>Rhabditida</taxon>
        <taxon>Spirurina</taxon>
        <taxon>Spiruromorpha</taxon>
        <taxon>Filarioidea</taxon>
        <taxon>Onchocercidae</taxon>
        <taxon>Onchocerca</taxon>
    </lineage>
</organism>
<protein>
    <submittedName>
        <fullName evidence="5">MFS domain-containing protein</fullName>
    </submittedName>
</protein>
<sequence length="111" mass="12526">MPNEAPILLPRKRRHRSQKKMVLSVECFLVAMLFVIAVQGAYLAYMVGILTNLERRFGISSKKSGALLSFYDIGHTVSVVLIGFLANDKHLPRITAIGNGMLILYYFHNFL</sequence>
<dbReference type="GO" id="GO:0015347">
    <property type="term" value="F:sodium-independent organic anion transmembrane transporter activity"/>
    <property type="evidence" value="ECO:0007669"/>
    <property type="project" value="TreeGrafter"/>
</dbReference>
<keyword evidence="1" id="KW-1015">Disulfide bond</keyword>
<dbReference type="STRING" id="387005.A0A183HAF5"/>
<dbReference type="PANTHER" id="PTHR11388:SF142">
    <property type="entry name" value="SOLUTE CARRIER ORGANIC ANION TRANSPORTER FAMILY MEMBER 5A1"/>
    <property type="match status" value="1"/>
</dbReference>
<evidence type="ECO:0000313" key="3">
    <source>
        <dbReference type="EMBL" id="VDO40087.1"/>
    </source>
</evidence>
<keyword evidence="2" id="KW-0812">Transmembrane</keyword>
<feature type="transmembrane region" description="Helical" evidence="2">
    <location>
        <begin position="21"/>
        <end position="45"/>
    </location>
</feature>
<dbReference type="GO" id="GO:0043252">
    <property type="term" value="P:sodium-independent organic anion transport"/>
    <property type="evidence" value="ECO:0007669"/>
    <property type="project" value="TreeGrafter"/>
</dbReference>
<feature type="transmembrane region" description="Helical" evidence="2">
    <location>
        <begin position="65"/>
        <end position="84"/>
    </location>
</feature>
<dbReference type="AlphaFoldDB" id="A0A183HAF5"/>
<proteinExistence type="predicted"/>
<gene>
    <name evidence="3" type="ORF">OFLC_LOCUS4467</name>
</gene>
<reference evidence="3 4" key="2">
    <citation type="submission" date="2018-11" db="EMBL/GenBank/DDBJ databases">
        <authorList>
            <consortium name="Pathogen Informatics"/>
        </authorList>
    </citation>
    <scope>NUCLEOTIDE SEQUENCE [LARGE SCALE GENOMIC DNA]</scope>
</reference>
<keyword evidence="2" id="KW-1133">Transmembrane helix</keyword>
<evidence type="ECO:0000256" key="2">
    <source>
        <dbReference type="SAM" id="Phobius"/>
    </source>
</evidence>
<dbReference type="EMBL" id="UZAJ01003403">
    <property type="protein sequence ID" value="VDO40087.1"/>
    <property type="molecule type" value="Genomic_DNA"/>
</dbReference>
<evidence type="ECO:0000256" key="1">
    <source>
        <dbReference type="ARBA" id="ARBA00023157"/>
    </source>
</evidence>
<dbReference type="SUPFAM" id="SSF103473">
    <property type="entry name" value="MFS general substrate transporter"/>
    <property type="match status" value="1"/>
</dbReference>
<reference evidence="5" key="1">
    <citation type="submission" date="2016-06" db="UniProtKB">
        <authorList>
            <consortium name="WormBaseParasite"/>
        </authorList>
    </citation>
    <scope>IDENTIFICATION</scope>
</reference>
<dbReference type="InterPro" id="IPR004156">
    <property type="entry name" value="OATP"/>
</dbReference>
<keyword evidence="2" id="KW-0472">Membrane</keyword>
<keyword evidence="4" id="KW-1185">Reference proteome</keyword>
<evidence type="ECO:0000313" key="4">
    <source>
        <dbReference type="Proteomes" id="UP000267606"/>
    </source>
</evidence>
<evidence type="ECO:0000313" key="5">
    <source>
        <dbReference type="WBParaSite" id="OFLC_0000446601-mRNA-1"/>
    </source>
</evidence>
<dbReference type="InterPro" id="IPR036259">
    <property type="entry name" value="MFS_trans_sf"/>
</dbReference>